<dbReference type="EMBL" id="JACHFL010000002">
    <property type="protein sequence ID" value="MBB5362130.1"/>
    <property type="molecule type" value="Genomic_DNA"/>
</dbReference>
<proteinExistence type="predicted"/>
<accession>A0A7W8NDY8</accession>
<name>A0A7W8NDY8_9DEIO</name>
<organism evidence="1 2">
    <name type="scientific">Deinococcus humi</name>
    <dbReference type="NCBI Taxonomy" id="662880"/>
    <lineage>
        <taxon>Bacteria</taxon>
        <taxon>Thermotogati</taxon>
        <taxon>Deinococcota</taxon>
        <taxon>Deinococci</taxon>
        <taxon>Deinococcales</taxon>
        <taxon>Deinococcaceae</taxon>
        <taxon>Deinococcus</taxon>
    </lineage>
</organism>
<evidence type="ECO:0000313" key="2">
    <source>
        <dbReference type="Proteomes" id="UP000552709"/>
    </source>
</evidence>
<keyword evidence="2" id="KW-1185">Reference proteome</keyword>
<dbReference type="Proteomes" id="UP000552709">
    <property type="component" value="Unassembled WGS sequence"/>
</dbReference>
<evidence type="ECO:0000313" key="1">
    <source>
        <dbReference type="EMBL" id="MBB5362130.1"/>
    </source>
</evidence>
<dbReference type="AlphaFoldDB" id="A0A7W8NDY8"/>
<reference evidence="1 2" key="1">
    <citation type="submission" date="2020-08" db="EMBL/GenBank/DDBJ databases">
        <title>Genomic Encyclopedia of Type Strains, Phase IV (KMG-IV): sequencing the most valuable type-strain genomes for metagenomic binning, comparative biology and taxonomic classification.</title>
        <authorList>
            <person name="Goeker M."/>
        </authorList>
    </citation>
    <scope>NUCLEOTIDE SEQUENCE [LARGE SCALE GENOMIC DNA]</scope>
    <source>
        <strain evidence="1 2">DSM 27939</strain>
    </source>
</reference>
<sequence>MNVLVAPDDRAALWAALLALPVTWDWAALPAEGVTLPSGLRFIRLEVNEDIFCLYLTLLESEPFYTQLEDGDGDFTDEERDNPDIAIARHHDEAGERLQAVVAEAAQVFGEPSEERGGASWLLEDRTIYVTTVQWDKETPIEVSVVLLPPGIIRIAL</sequence>
<protein>
    <submittedName>
        <fullName evidence="1">Uncharacterized protein</fullName>
    </submittedName>
</protein>
<comment type="caution">
    <text evidence="1">The sequence shown here is derived from an EMBL/GenBank/DDBJ whole genome shotgun (WGS) entry which is preliminary data.</text>
</comment>
<gene>
    <name evidence="1" type="ORF">HNQ08_001215</name>
</gene>
<dbReference type="RefSeq" id="WP_184128433.1">
    <property type="nucleotide sequence ID" value="NZ_JACHFL010000002.1"/>
</dbReference>